<dbReference type="UniPathway" id="UPA00917"/>
<comment type="caution">
    <text evidence="5">The sequence shown here is derived from an EMBL/GenBank/DDBJ whole genome shotgun (WGS) entry which is preliminary data.</text>
</comment>
<accession>A0A437S4Q9</accession>
<keyword evidence="3" id="KW-0583">PHB biosynthesis</keyword>
<keyword evidence="6" id="KW-1185">Reference proteome</keyword>
<dbReference type="InterPro" id="IPR010123">
    <property type="entry name" value="PHA_synth_III_E"/>
</dbReference>
<gene>
    <name evidence="5" type="ORF">EF514_09795</name>
</gene>
<evidence type="ECO:0000313" key="5">
    <source>
        <dbReference type="EMBL" id="RVU53999.1"/>
    </source>
</evidence>
<proteinExistence type="predicted"/>
<dbReference type="AlphaFoldDB" id="A0A437S4Q9"/>
<comment type="pathway">
    <text evidence="1">Biopolymer metabolism; poly-(R)-3-hydroxybutanoate biosynthesis.</text>
</comment>
<name>A0A437S4Q9_9FIRM</name>
<protein>
    <recommendedName>
        <fullName evidence="2">Poly(3-hydroxyalkanoate) polymerase subunit PhaE</fullName>
    </recommendedName>
</protein>
<dbReference type="GO" id="GO:0042619">
    <property type="term" value="P:poly-hydroxybutyrate biosynthetic process"/>
    <property type="evidence" value="ECO:0007669"/>
    <property type="project" value="UniProtKB-KW"/>
</dbReference>
<evidence type="ECO:0000256" key="2">
    <source>
        <dbReference type="ARBA" id="ARBA00019066"/>
    </source>
</evidence>
<keyword evidence="4" id="KW-0175">Coiled coil</keyword>
<dbReference type="EMBL" id="RLIH01000018">
    <property type="protein sequence ID" value="RVU53999.1"/>
    <property type="molecule type" value="Genomic_DNA"/>
</dbReference>
<dbReference type="RefSeq" id="WP_127725264.1">
    <property type="nucleotide sequence ID" value="NZ_RLIH01000018.1"/>
</dbReference>
<evidence type="ECO:0000256" key="3">
    <source>
        <dbReference type="ARBA" id="ARBA00022752"/>
    </source>
</evidence>
<dbReference type="Pfam" id="PF09712">
    <property type="entry name" value="PHA_synth_III_E"/>
    <property type="match status" value="1"/>
</dbReference>
<sequence>MDYSKEFLDAQKNMFDFFQKMYTPLWSKEDNENPYTKSMEQFFNIQKQFLEGFGENLNPFAMYQKMLENPGFNVDNFKNFLDMQKQFFDMQKQFFDNFQQSNEFFKQFSENSLMPFDFKSMNEAFDKYKEFYSSYDITKFFDPNISELMDKMSNANKFYLYMYDVWKNLSDEFGDSVEENVEKFQNFVNENSDLTYNMIVSTLPTEFKPFLTKPRELIENYFNTMVRFYEPWKNEFTNLRDLLVEATVNNDTEKLAEFFKLWKQQFDATFGKIINSPALGMSRNIIEQQNKAFDSFINLLVISSELSASISTVQNNAFKDMMKEYAEITKEGMEAKSFEDFFNYWSDKTETYLVDYFGSKEFSKLVGQVAEDMMDFKMETNKLVENYLADTPLVTKNNLDSISKNIYNMKKEIKSLKKEIEELKSKEEEAEVKEKKK</sequence>
<feature type="coiled-coil region" evidence="4">
    <location>
        <begin position="399"/>
        <end position="436"/>
    </location>
</feature>
<evidence type="ECO:0000256" key="4">
    <source>
        <dbReference type="SAM" id="Coils"/>
    </source>
</evidence>
<organism evidence="5 6">
    <name type="scientific">Anaerosphaera multitolerans</name>
    <dbReference type="NCBI Taxonomy" id="2487351"/>
    <lineage>
        <taxon>Bacteria</taxon>
        <taxon>Bacillati</taxon>
        <taxon>Bacillota</taxon>
        <taxon>Tissierellia</taxon>
        <taxon>Tissierellales</taxon>
        <taxon>Peptoniphilaceae</taxon>
        <taxon>Anaerosphaera</taxon>
    </lineage>
</organism>
<evidence type="ECO:0000313" key="6">
    <source>
        <dbReference type="Proteomes" id="UP000288812"/>
    </source>
</evidence>
<dbReference type="OrthoDB" id="617533at2"/>
<evidence type="ECO:0000256" key="1">
    <source>
        <dbReference type="ARBA" id="ARBA00004683"/>
    </source>
</evidence>
<dbReference type="Proteomes" id="UP000288812">
    <property type="component" value="Unassembled WGS sequence"/>
</dbReference>
<reference evidence="5 6" key="1">
    <citation type="submission" date="2018-11" db="EMBL/GenBank/DDBJ databases">
        <title>Genome sequencing and assembly of Anaerosphaera sp. nov., GS7-6-2.</title>
        <authorList>
            <person name="Rettenmaier R."/>
            <person name="Liebl W."/>
            <person name="Zverlov V."/>
        </authorList>
    </citation>
    <scope>NUCLEOTIDE SEQUENCE [LARGE SCALE GENOMIC DNA]</scope>
    <source>
        <strain evidence="5 6">GS7-6-2</strain>
    </source>
</reference>